<dbReference type="InterPro" id="IPR049730">
    <property type="entry name" value="SNF2/RAD54-like_C"/>
</dbReference>
<keyword evidence="1" id="KW-0378">Hydrolase</keyword>
<dbReference type="PROSITE" id="PS51194">
    <property type="entry name" value="HELICASE_CTER"/>
    <property type="match status" value="1"/>
</dbReference>
<dbReference type="PROSITE" id="PS50966">
    <property type="entry name" value="ZF_SWIM"/>
    <property type="match status" value="1"/>
</dbReference>
<dbReference type="InterPro" id="IPR000330">
    <property type="entry name" value="SNF2_N"/>
</dbReference>
<dbReference type="EMBL" id="JBHSOZ010000003">
    <property type="protein sequence ID" value="MFC5711724.1"/>
    <property type="molecule type" value="Genomic_DNA"/>
</dbReference>
<evidence type="ECO:0000259" key="4">
    <source>
        <dbReference type="PROSITE" id="PS51192"/>
    </source>
</evidence>
<evidence type="ECO:0000256" key="1">
    <source>
        <dbReference type="ARBA" id="ARBA00022801"/>
    </source>
</evidence>
<dbReference type="SMART" id="SM00490">
    <property type="entry name" value="HELICc"/>
    <property type="match status" value="1"/>
</dbReference>
<keyword evidence="2" id="KW-0479">Metal-binding</keyword>
<dbReference type="SMART" id="SM00487">
    <property type="entry name" value="DEXDc"/>
    <property type="match status" value="1"/>
</dbReference>
<dbReference type="InterPro" id="IPR027417">
    <property type="entry name" value="P-loop_NTPase"/>
</dbReference>
<dbReference type="PANTHER" id="PTHR10799">
    <property type="entry name" value="SNF2/RAD54 HELICASE FAMILY"/>
    <property type="match status" value="1"/>
</dbReference>
<accession>A0ABW0YNP0</accession>
<keyword evidence="7" id="KW-1185">Reference proteome</keyword>
<organism evidence="6 7">
    <name type="scientific">Thalassorhabdus alkalitolerans</name>
    <dbReference type="NCBI Taxonomy" id="2282697"/>
    <lineage>
        <taxon>Bacteria</taxon>
        <taxon>Bacillati</taxon>
        <taxon>Bacillota</taxon>
        <taxon>Bacilli</taxon>
        <taxon>Bacillales</taxon>
        <taxon>Bacillaceae</taxon>
        <taxon>Thalassorhabdus</taxon>
    </lineage>
</organism>
<dbReference type="Pfam" id="PF00176">
    <property type="entry name" value="SNF2-rel_dom"/>
    <property type="match status" value="1"/>
</dbReference>
<dbReference type="InterPro" id="IPR001650">
    <property type="entry name" value="Helicase_C-like"/>
</dbReference>
<dbReference type="InterPro" id="IPR007527">
    <property type="entry name" value="Znf_SWIM"/>
</dbReference>
<evidence type="ECO:0000259" key="5">
    <source>
        <dbReference type="PROSITE" id="PS51194"/>
    </source>
</evidence>
<dbReference type="CDD" id="cd18793">
    <property type="entry name" value="SF2_C_SNF"/>
    <property type="match status" value="1"/>
</dbReference>
<protein>
    <submittedName>
        <fullName evidence="6">SNF2 helicase associated domain-containing protein</fullName>
    </submittedName>
</protein>
<evidence type="ECO:0000313" key="6">
    <source>
        <dbReference type="EMBL" id="MFC5711724.1"/>
    </source>
</evidence>
<feature type="domain" description="Helicase C-terminal" evidence="5">
    <location>
        <begin position="910"/>
        <end position="1067"/>
    </location>
</feature>
<dbReference type="RefSeq" id="WP_385938386.1">
    <property type="nucleotide sequence ID" value="NZ_JBHSOZ010000003.1"/>
</dbReference>
<dbReference type="Gene3D" id="3.40.50.300">
    <property type="entry name" value="P-loop containing nucleotide triphosphate hydrolases"/>
    <property type="match status" value="1"/>
</dbReference>
<proteinExistence type="predicted"/>
<dbReference type="SUPFAM" id="SSF52540">
    <property type="entry name" value="P-loop containing nucleoside triphosphate hydrolases"/>
    <property type="match status" value="2"/>
</dbReference>
<dbReference type="PROSITE" id="PS51192">
    <property type="entry name" value="HELICASE_ATP_BIND_1"/>
    <property type="match status" value="1"/>
</dbReference>
<reference evidence="7" key="1">
    <citation type="journal article" date="2019" name="Int. J. Syst. Evol. Microbiol.">
        <title>The Global Catalogue of Microorganisms (GCM) 10K type strain sequencing project: providing services to taxonomists for standard genome sequencing and annotation.</title>
        <authorList>
            <consortium name="The Broad Institute Genomics Platform"/>
            <consortium name="The Broad Institute Genome Sequencing Center for Infectious Disease"/>
            <person name="Wu L."/>
            <person name="Ma J."/>
        </authorList>
    </citation>
    <scope>NUCLEOTIDE SEQUENCE [LARGE SCALE GENOMIC DNA]</scope>
    <source>
        <strain evidence="7">CECT 7184</strain>
    </source>
</reference>
<dbReference type="Pfam" id="PF08455">
    <property type="entry name" value="SNF2_assoc"/>
    <property type="match status" value="1"/>
</dbReference>
<dbReference type="InterPro" id="IPR014001">
    <property type="entry name" value="Helicase_ATP-bd"/>
</dbReference>
<evidence type="ECO:0000313" key="7">
    <source>
        <dbReference type="Proteomes" id="UP001596142"/>
    </source>
</evidence>
<sequence length="1077" mass="123670">MFPLTLDDIKNLAGVPIYSRGLTYYQKGSVHKFNIDTEEEETIVTAKVTGRRIYEVDLFLEHRTGQVSGHCSCPAAEMMDTCKHMTAVLIKAVNAFSHDDMLPYETDPLVNRATVSYDPHVSESFTEEIISQLTDEQDPSFHPEIPLTVQFTIKPDVGITYWNKGTFSLRLKAGTNSKLYVVKNAKDFLESIAEKRNHYFTPYFTYDPSEHYIAEPLGQFLQLLKEISDHNDWYGEDHYRYSSKKDEINIPPMFSQQTIDHLLTLEEVYVQDDRDFFPLQVKERTFPLLFYVKKENDYIVLSLSDSYKILTSLEGTDFIMDQGIFYKVNEELQFSAFSLYKAIKKTRSSSMALTRPQFEKIAGTVIPILEKYNLILLDQNIMTNIQTEKCNPVVDIEKDGSQLLARLSFQYGRQVIYPFEEREDQEVLIARDMKTERKVVSLIEEAYFHWNGSRLSLNGDENIGRFFYRILPDLRKHATVTLSDEAEEMIAYELPDSVLTFDIDPSNQWFEVSFRTDDISGDEIESILSSLKEKKHYHTTKEGKIMSLDQDHWKDTLHFLERTGLHPESLADGPSLLPKYQALEADELAKGKGSFHRSQAFETLVQSILHPETTEHRIPASLNAELRDYQLRGFQWLKSLSHYGFGGILADDMGLGKTVQALSFILSEQEEKKTGLPFLVVTPSSLLYNWEREGQTFSPSLRIKVIAGSKEERKEMLSDLTDTDVCITSYPLLRRDTDLYEPLSFQGLLLDEAQTFKNHASQTFKAIKKVKAAQAFALSGTPIENRMEELWSLMAVVMPGLFPDRTEFKKVSLDTIHRKAAPFVLRRTKKEVLTELPDKIEQTRYSELTKEQRKLYLAYLERIQSETMQQLSTEGFQKSRMQILGNLTRLRQLCCHPSLFINDYEGESGKMEELMSILEESLANQSRILIFSQFTTMLSLIGEACEKEEISYFYLDGSTPSRERLELASRFNNGEKEVFLISLKAGGTGLNLTGADTVILYDLWWNPAVETQAADRAHRMGQKQVVQVLKMVTKGTIEEKIQALQEKKKSLFDNLIQSGETNLTSLSEEDIRDILSL</sequence>
<dbReference type="InterPro" id="IPR038718">
    <property type="entry name" value="SNF2-like_sf"/>
</dbReference>
<evidence type="ECO:0000259" key="3">
    <source>
        <dbReference type="PROSITE" id="PS50966"/>
    </source>
</evidence>
<dbReference type="Pfam" id="PF00271">
    <property type="entry name" value="Helicase_C"/>
    <property type="match status" value="1"/>
</dbReference>
<keyword evidence="2" id="KW-0863">Zinc-finger</keyword>
<comment type="caution">
    <text evidence="6">The sequence shown here is derived from an EMBL/GenBank/DDBJ whole genome shotgun (WGS) entry which is preliminary data.</text>
</comment>
<feature type="domain" description="SWIM-type" evidence="3">
    <location>
        <begin position="54"/>
        <end position="93"/>
    </location>
</feature>
<evidence type="ECO:0000256" key="2">
    <source>
        <dbReference type="PROSITE-ProRule" id="PRU00325"/>
    </source>
</evidence>
<gene>
    <name evidence="6" type="ORF">ACFPU1_02910</name>
</gene>
<keyword evidence="2" id="KW-0862">Zinc</keyword>
<dbReference type="InterPro" id="IPR013663">
    <property type="entry name" value="Helicase_SWF/SNF/SWI_bac"/>
</dbReference>
<dbReference type="Proteomes" id="UP001596142">
    <property type="component" value="Unassembled WGS sequence"/>
</dbReference>
<dbReference type="Gene3D" id="3.40.50.10810">
    <property type="entry name" value="Tandem AAA-ATPase domain"/>
    <property type="match status" value="1"/>
</dbReference>
<feature type="domain" description="Helicase ATP-binding" evidence="4">
    <location>
        <begin position="638"/>
        <end position="800"/>
    </location>
</feature>
<name>A0ABW0YNP0_9BACI</name>